<dbReference type="EMBL" id="LAZR01070191">
    <property type="protein sequence ID" value="KKK44311.1"/>
    <property type="molecule type" value="Genomic_DNA"/>
</dbReference>
<organism evidence="1">
    <name type="scientific">marine sediment metagenome</name>
    <dbReference type="NCBI Taxonomy" id="412755"/>
    <lineage>
        <taxon>unclassified sequences</taxon>
        <taxon>metagenomes</taxon>
        <taxon>ecological metagenomes</taxon>
    </lineage>
</organism>
<feature type="non-terminal residue" evidence="1">
    <location>
        <position position="104"/>
    </location>
</feature>
<proteinExistence type="predicted"/>
<name>A0A0F8Y805_9ZZZZ</name>
<reference evidence="1" key="1">
    <citation type="journal article" date="2015" name="Nature">
        <title>Complex archaea that bridge the gap between prokaryotes and eukaryotes.</title>
        <authorList>
            <person name="Spang A."/>
            <person name="Saw J.H."/>
            <person name="Jorgensen S.L."/>
            <person name="Zaremba-Niedzwiedzka K."/>
            <person name="Martijn J."/>
            <person name="Lind A.E."/>
            <person name="van Eijk R."/>
            <person name="Schleper C."/>
            <person name="Guy L."/>
            <person name="Ettema T.J."/>
        </authorList>
    </citation>
    <scope>NUCLEOTIDE SEQUENCE</scope>
</reference>
<gene>
    <name evidence="1" type="ORF">LCGC14_3167320</name>
</gene>
<dbReference type="AlphaFoldDB" id="A0A0F8Y805"/>
<accession>A0A0F8Y805</accession>
<sequence length="104" mass="11510">MASPREKLQSQLDMLPWLRGRGPVSYDYGQWVDLTHHLLIPLFGADSPQAKGFLEVVGEGAEARGWGLPLAPGNPWGMQARLDRAEEHLRAVLARLSEALPNLD</sequence>
<comment type="caution">
    <text evidence="1">The sequence shown here is derived from an EMBL/GenBank/DDBJ whole genome shotgun (WGS) entry which is preliminary data.</text>
</comment>
<protein>
    <submittedName>
        <fullName evidence="1">Uncharacterized protein</fullName>
    </submittedName>
</protein>
<evidence type="ECO:0000313" key="1">
    <source>
        <dbReference type="EMBL" id="KKK44311.1"/>
    </source>
</evidence>